<feature type="region of interest" description="Disordered" evidence="1">
    <location>
        <begin position="1"/>
        <end position="40"/>
    </location>
</feature>
<keyword evidence="3" id="KW-1185">Reference proteome</keyword>
<evidence type="ECO:0000256" key="1">
    <source>
        <dbReference type="SAM" id="MobiDB-lite"/>
    </source>
</evidence>
<feature type="compositionally biased region" description="Basic and acidic residues" evidence="1">
    <location>
        <begin position="12"/>
        <end position="28"/>
    </location>
</feature>
<dbReference type="Proteomes" id="UP000479000">
    <property type="component" value="Unassembled WGS sequence"/>
</dbReference>
<sequence>MYGSDRAQSRHRTSDLDETRLLSNRDELCPQESARKRHRKVSCNSTAKFNSDQGEVIATITLPAARILSTLTTDRELLTSVVLSFRAGSHNR</sequence>
<proteinExistence type="predicted"/>
<dbReference type="EMBL" id="CADCXU010016589">
    <property type="protein sequence ID" value="CAB0005711.1"/>
    <property type="molecule type" value="Genomic_DNA"/>
</dbReference>
<organism evidence="2 3">
    <name type="scientific">Nesidiocoris tenuis</name>
    <dbReference type="NCBI Taxonomy" id="355587"/>
    <lineage>
        <taxon>Eukaryota</taxon>
        <taxon>Metazoa</taxon>
        <taxon>Ecdysozoa</taxon>
        <taxon>Arthropoda</taxon>
        <taxon>Hexapoda</taxon>
        <taxon>Insecta</taxon>
        <taxon>Pterygota</taxon>
        <taxon>Neoptera</taxon>
        <taxon>Paraneoptera</taxon>
        <taxon>Hemiptera</taxon>
        <taxon>Heteroptera</taxon>
        <taxon>Panheteroptera</taxon>
        <taxon>Cimicomorpha</taxon>
        <taxon>Miridae</taxon>
        <taxon>Dicyphina</taxon>
        <taxon>Nesidiocoris</taxon>
    </lineage>
</organism>
<evidence type="ECO:0000313" key="3">
    <source>
        <dbReference type="Proteomes" id="UP000479000"/>
    </source>
</evidence>
<accession>A0A6H5GT02</accession>
<reference evidence="2 3" key="1">
    <citation type="submission" date="2020-02" db="EMBL/GenBank/DDBJ databases">
        <authorList>
            <person name="Ferguson B K."/>
        </authorList>
    </citation>
    <scope>NUCLEOTIDE SEQUENCE [LARGE SCALE GENOMIC DNA]</scope>
</reference>
<evidence type="ECO:0000313" key="2">
    <source>
        <dbReference type="EMBL" id="CAB0005711.1"/>
    </source>
</evidence>
<name>A0A6H5GT02_9HEMI</name>
<gene>
    <name evidence="2" type="ORF">NTEN_LOCUS11188</name>
</gene>
<feature type="non-terminal residue" evidence="2">
    <location>
        <position position="92"/>
    </location>
</feature>
<dbReference type="AlphaFoldDB" id="A0A6H5GT02"/>
<protein>
    <submittedName>
        <fullName evidence="2">Uncharacterized protein</fullName>
    </submittedName>
</protein>